<protein>
    <submittedName>
        <fullName evidence="1">Uncharacterized protein</fullName>
    </submittedName>
</protein>
<comment type="caution">
    <text evidence="1">The sequence shown here is derived from an EMBL/GenBank/DDBJ whole genome shotgun (WGS) entry which is preliminary data.</text>
</comment>
<name>A0ACC1SGZ7_9HYPO</name>
<organism evidence="1 2">
    <name type="scientific">Fusarium decemcellulare</name>
    <dbReference type="NCBI Taxonomy" id="57161"/>
    <lineage>
        <taxon>Eukaryota</taxon>
        <taxon>Fungi</taxon>
        <taxon>Dikarya</taxon>
        <taxon>Ascomycota</taxon>
        <taxon>Pezizomycotina</taxon>
        <taxon>Sordariomycetes</taxon>
        <taxon>Hypocreomycetidae</taxon>
        <taxon>Hypocreales</taxon>
        <taxon>Nectriaceae</taxon>
        <taxon>Fusarium</taxon>
        <taxon>Fusarium decemcellulare species complex</taxon>
    </lineage>
</organism>
<evidence type="ECO:0000313" key="1">
    <source>
        <dbReference type="EMBL" id="KAJ3539534.1"/>
    </source>
</evidence>
<proteinExistence type="predicted"/>
<keyword evidence="2" id="KW-1185">Reference proteome</keyword>
<evidence type="ECO:0000313" key="2">
    <source>
        <dbReference type="Proteomes" id="UP001148629"/>
    </source>
</evidence>
<dbReference type="Proteomes" id="UP001148629">
    <property type="component" value="Unassembled WGS sequence"/>
</dbReference>
<dbReference type="EMBL" id="JANRMS010000456">
    <property type="protein sequence ID" value="KAJ3539534.1"/>
    <property type="molecule type" value="Genomic_DNA"/>
</dbReference>
<reference evidence="1" key="1">
    <citation type="submission" date="2022-08" db="EMBL/GenBank/DDBJ databases">
        <title>Genome Sequence of Fusarium decemcellulare.</title>
        <authorList>
            <person name="Buettner E."/>
        </authorList>
    </citation>
    <scope>NUCLEOTIDE SEQUENCE</scope>
    <source>
        <strain evidence="1">Babe19</strain>
    </source>
</reference>
<accession>A0ACC1SGZ7</accession>
<sequence>MAVDNTQPEGENPIGDVEVEFLGHQVADNSCSRRDLGFTGKLQGKWYAVYGDTLWCDKGVTDVADDTEGFHGMVRNSLSAVTDDPLVVHDLHLNDDEPVAHQKQFVPFNEDWGETNLFGFGGTSIVETDEESGIGALYYLVNDAEHYKGAGIARIELVDDVPTVTHRYGENGWWWNGDCVPKYGDVATYKDVNSEYIYIYGNPPNCECEWPAKLYVYMARVRAADAFDLDKYEYWWGREEGWKNEVLTTFNCETAVMWGVGQGQIVYNEHFQTYIYVHLDLGGTVQLRTAPSPEGPWTESKEIFKSPPIDNGLVYAGVAYPHLDETGKTLTIARHLDSEDMIKRLGRRPRALLWLVLYFCVAKDLPQLRHHPAYRACHSSIPQPLPAPYLFGLCDRACAIMASDASQCQAIPIGDTQRCSKEATNANGLFCWRHAKQVHALYAGYKRRNARLDSLDDEAPDYLKESDVPLANDTFKYLDNNKALSAVYSHLLEKYVLLGQVIEARKVHHKHFYSISYDYGHQAYLDRLSSQRHIVNVAMGRVQKRLTEVLHEKEHWFAWVREVQEEEEATREKEQKKVKQEAALFRRHWKKLEARQERARQKEEEKLQDAFLEEAYRERMELDEEAWDPISDIDFDSRHRYIDLIKHFLWMEMLEVDEGTGLEEKTEGLDLADESPGTVQKGQEEGKGQNWSLEGRWI</sequence>
<gene>
    <name evidence="1" type="ORF">NM208_g5451</name>
</gene>